<dbReference type="GO" id="GO:0005524">
    <property type="term" value="F:ATP binding"/>
    <property type="evidence" value="ECO:0007669"/>
    <property type="project" value="UniProtKB-KW"/>
</dbReference>
<comment type="caution">
    <text evidence="6">The sequence shown here is derived from an EMBL/GenBank/DDBJ whole genome shotgun (WGS) entry which is preliminary data.</text>
</comment>
<organism evidence="6 7">
    <name type="scientific">Halodesulfovibrio spirochaetisodalis</name>
    <dbReference type="NCBI Taxonomy" id="1560234"/>
    <lineage>
        <taxon>Bacteria</taxon>
        <taxon>Pseudomonadati</taxon>
        <taxon>Thermodesulfobacteriota</taxon>
        <taxon>Desulfovibrionia</taxon>
        <taxon>Desulfovibrionales</taxon>
        <taxon>Desulfovibrionaceae</taxon>
        <taxon>Halodesulfovibrio</taxon>
    </lineage>
</organism>
<dbReference type="Gene3D" id="3.40.50.300">
    <property type="entry name" value="P-loop containing nucleotide triphosphate hydrolases"/>
    <property type="match status" value="1"/>
</dbReference>
<dbReference type="SMART" id="SM00382">
    <property type="entry name" value="AAA"/>
    <property type="match status" value="1"/>
</dbReference>
<feature type="domain" description="ABC transporter" evidence="5">
    <location>
        <begin position="6"/>
        <end position="238"/>
    </location>
</feature>
<keyword evidence="2" id="KW-0813">Transport</keyword>
<name>A0A1B7XFF5_9BACT</name>
<dbReference type="InterPro" id="IPR015856">
    <property type="entry name" value="ABC_transpr_CbiO/EcfA_su"/>
</dbReference>
<dbReference type="CDD" id="cd03225">
    <property type="entry name" value="ABC_cobalt_CbiO_domain1"/>
    <property type="match status" value="1"/>
</dbReference>
<reference evidence="6 7" key="1">
    <citation type="submission" date="2015-01" db="EMBL/GenBank/DDBJ databases">
        <title>Desulfovibrio sp. JC271 draft genome sequence.</title>
        <authorList>
            <person name="Shivani Y."/>
            <person name="Subhash Y."/>
            <person name="Sasikala C."/>
            <person name="Ramana C.V."/>
        </authorList>
    </citation>
    <scope>NUCLEOTIDE SEQUENCE [LARGE SCALE GENOMIC DNA]</scope>
    <source>
        <strain evidence="6 7">JC271</strain>
    </source>
</reference>
<evidence type="ECO:0000313" key="7">
    <source>
        <dbReference type="Proteomes" id="UP000091979"/>
    </source>
</evidence>
<keyword evidence="4 6" id="KW-0067">ATP-binding</keyword>
<dbReference type="Proteomes" id="UP000091979">
    <property type="component" value="Unassembled WGS sequence"/>
</dbReference>
<evidence type="ECO:0000256" key="2">
    <source>
        <dbReference type="ARBA" id="ARBA00022448"/>
    </source>
</evidence>
<dbReference type="OrthoDB" id="9809450at2"/>
<dbReference type="GO" id="GO:0043190">
    <property type="term" value="C:ATP-binding cassette (ABC) transporter complex"/>
    <property type="evidence" value="ECO:0007669"/>
    <property type="project" value="TreeGrafter"/>
</dbReference>
<dbReference type="GO" id="GO:0016887">
    <property type="term" value="F:ATP hydrolysis activity"/>
    <property type="evidence" value="ECO:0007669"/>
    <property type="project" value="InterPro"/>
</dbReference>
<dbReference type="EMBL" id="JXMS01000008">
    <property type="protein sequence ID" value="OBQ54014.1"/>
    <property type="molecule type" value="Genomic_DNA"/>
</dbReference>
<dbReference type="RefSeq" id="WP_066853559.1">
    <property type="nucleotide sequence ID" value="NZ_JXMS01000008.1"/>
</dbReference>
<keyword evidence="3" id="KW-0547">Nucleotide-binding</keyword>
<proteinExistence type="inferred from homology"/>
<dbReference type="InterPro" id="IPR050095">
    <property type="entry name" value="ECF_ABC_transporter_ATP-bd"/>
</dbReference>
<dbReference type="PROSITE" id="PS00211">
    <property type="entry name" value="ABC_TRANSPORTER_1"/>
    <property type="match status" value="1"/>
</dbReference>
<dbReference type="PANTHER" id="PTHR43553:SF24">
    <property type="entry name" value="ENERGY-COUPLING FACTOR TRANSPORTER ATP-BINDING PROTEIN ECFA1"/>
    <property type="match status" value="1"/>
</dbReference>
<evidence type="ECO:0000256" key="1">
    <source>
        <dbReference type="ARBA" id="ARBA00005417"/>
    </source>
</evidence>
<sequence>MSTPLLSLTDIHYIYAGTATPALSGADLELTSSSRLGMLGHNGSGKTTLFLTAMGILKPSKGTITYAGTPLVHEKDFRTLRAEIGYLFQRSDDQLFSPTVIDDIAFGPLNLGKTPDEALSIAADTLSIVGLQGFEHRITHKLSGGEKKMVALASVLAMQPKALLLDEPTNDLDPATRERLITILADLDLALCIISHDWDFLDKTCTSFLNVENGTTKPAECIPHTHVHTHQGGNVAHKHD</sequence>
<protein>
    <submittedName>
        <fullName evidence="6">ABC transporter ATP-binding protein</fullName>
    </submittedName>
</protein>
<dbReference type="InterPro" id="IPR027417">
    <property type="entry name" value="P-loop_NTPase"/>
</dbReference>
<dbReference type="SUPFAM" id="SSF52540">
    <property type="entry name" value="P-loop containing nucleoside triphosphate hydrolases"/>
    <property type="match status" value="1"/>
</dbReference>
<dbReference type="PROSITE" id="PS50893">
    <property type="entry name" value="ABC_TRANSPORTER_2"/>
    <property type="match status" value="1"/>
</dbReference>
<evidence type="ECO:0000313" key="6">
    <source>
        <dbReference type="EMBL" id="OBQ54014.1"/>
    </source>
</evidence>
<dbReference type="PANTHER" id="PTHR43553">
    <property type="entry name" value="HEAVY METAL TRANSPORTER"/>
    <property type="match status" value="1"/>
</dbReference>
<evidence type="ECO:0000256" key="3">
    <source>
        <dbReference type="ARBA" id="ARBA00022741"/>
    </source>
</evidence>
<keyword evidence="7" id="KW-1185">Reference proteome</keyword>
<dbReference type="STRING" id="1560234.SP90_05905"/>
<comment type="similarity">
    <text evidence="1">Belongs to the ABC transporter superfamily.</text>
</comment>
<dbReference type="InterPro" id="IPR003439">
    <property type="entry name" value="ABC_transporter-like_ATP-bd"/>
</dbReference>
<gene>
    <name evidence="6" type="ORF">SP90_05905</name>
</gene>
<dbReference type="AlphaFoldDB" id="A0A1B7XFF5"/>
<dbReference type="InterPro" id="IPR017871">
    <property type="entry name" value="ABC_transporter-like_CS"/>
</dbReference>
<dbReference type="Pfam" id="PF00005">
    <property type="entry name" value="ABC_tran"/>
    <property type="match status" value="1"/>
</dbReference>
<dbReference type="PATRIC" id="fig|1560234.3.peg.3153"/>
<accession>A0A1B7XFF5</accession>
<evidence type="ECO:0000259" key="5">
    <source>
        <dbReference type="PROSITE" id="PS50893"/>
    </source>
</evidence>
<evidence type="ECO:0000256" key="4">
    <source>
        <dbReference type="ARBA" id="ARBA00022840"/>
    </source>
</evidence>
<dbReference type="InterPro" id="IPR003593">
    <property type="entry name" value="AAA+_ATPase"/>
</dbReference>
<dbReference type="GO" id="GO:0042626">
    <property type="term" value="F:ATPase-coupled transmembrane transporter activity"/>
    <property type="evidence" value="ECO:0007669"/>
    <property type="project" value="TreeGrafter"/>
</dbReference>